<evidence type="ECO:0000256" key="4">
    <source>
        <dbReference type="ARBA" id="ARBA00021752"/>
    </source>
</evidence>
<comment type="function">
    <text evidence="1">Component of the nexin-dynein regulatory complex (N-DRC), a key regulator of ciliary/flagellar motility which maintains the alignment and integrity of the distal axoneme and regulates microtubule sliding in motile axonemes.</text>
</comment>
<feature type="region of interest" description="Disordered" evidence="13">
    <location>
        <begin position="323"/>
        <end position="345"/>
    </location>
</feature>
<keyword evidence="14" id="KW-1185">Reference proteome</keyword>
<evidence type="ECO:0000313" key="15">
    <source>
        <dbReference type="RefSeq" id="XP_026277534.1"/>
    </source>
</evidence>
<protein>
    <recommendedName>
        <fullName evidence="4">Dynein regulatory complex protein 10</fullName>
    </recommendedName>
    <alternativeName>
        <fullName evidence="10">IQ domain-containing protein D</fullName>
    </alternativeName>
</protein>
<evidence type="ECO:0000256" key="3">
    <source>
        <dbReference type="ARBA" id="ARBA00009071"/>
    </source>
</evidence>
<feature type="compositionally biased region" description="Low complexity" evidence="13">
    <location>
        <begin position="7"/>
        <end position="22"/>
    </location>
</feature>
<dbReference type="Proteomes" id="UP000504606">
    <property type="component" value="Unplaced"/>
</dbReference>
<evidence type="ECO:0000256" key="2">
    <source>
        <dbReference type="ARBA" id="ARBA00004611"/>
    </source>
</evidence>
<evidence type="ECO:0000256" key="5">
    <source>
        <dbReference type="ARBA" id="ARBA00022490"/>
    </source>
</evidence>
<evidence type="ECO:0000256" key="1">
    <source>
        <dbReference type="ARBA" id="ARBA00003029"/>
    </source>
</evidence>
<organism evidence="14 15">
    <name type="scientific">Frankliniella occidentalis</name>
    <name type="common">Western flower thrips</name>
    <name type="synonym">Euthrips occidentalis</name>
    <dbReference type="NCBI Taxonomy" id="133901"/>
    <lineage>
        <taxon>Eukaryota</taxon>
        <taxon>Metazoa</taxon>
        <taxon>Ecdysozoa</taxon>
        <taxon>Arthropoda</taxon>
        <taxon>Hexapoda</taxon>
        <taxon>Insecta</taxon>
        <taxon>Pterygota</taxon>
        <taxon>Neoptera</taxon>
        <taxon>Paraneoptera</taxon>
        <taxon>Thysanoptera</taxon>
        <taxon>Terebrantia</taxon>
        <taxon>Thripoidea</taxon>
        <taxon>Thripidae</taxon>
        <taxon>Frankliniella</taxon>
    </lineage>
</organism>
<evidence type="ECO:0000256" key="10">
    <source>
        <dbReference type="ARBA" id="ARBA00032180"/>
    </source>
</evidence>
<dbReference type="GeneID" id="113205935"/>
<dbReference type="Gene3D" id="1.20.5.190">
    <property type="match status" value="1"/>
</dbReference>
<comment type="similarity">
    <text evidence="3">Belongs to the DRC10 family.</text>
</comment>
<feature type="region of interest" description="Disordered" evidence="13">
    <location>
        <begin position="1"/>
        <end position="29"/>
    </location>
</feature>
<reference evidence="15" key="1">
    <citation type="submission" date="2025-08" db="UniProtKB">
        <authorList>
            <consortium name="RefSeq"/>
        </authorList>
    </citation>
    <scope>IDENTIFICATION</scope>
    <source>
        <tissue evidence="15">Whole organism</tissue>
    </source>
</reference>
<evidence type="ECO:0000256" key="13">
    <source>
        <dbReference type="SAM" id="MobiDB-lite"/>
    </source>
</evidence>
<evidence type="ECO:0000256" key="12">
    <source>
        <dbReference type="SAM" id="Coils"/>
    </source>
</evidence>
<evidence type="ECO:0000313" key="14">
    <source>
        <dbReference type="Proteomes" id="UP000504606"/>
    </source>
</evidence>
<dbReference type="Pfam" id="PF00612">
    <property type="entry name" value="IQ"/>
    <property type="match status" value="1"/>
</dbReference>
<evidence type="ECO:0000256" key="7">
    <source>
        <dbReference type="ARBA" id="ARBA00023069"/>
    </source>
</evidence>
<dbReference type="PROSITE" id="PS50096">
    <property type="entry name" value="IQ"/>
    <property type="match status" value="1"/>
</dbReference>
<proteinExistence type="inferred from homology"/>
<keyword evidence="9" id="KW-0966">Cell projection</keyword>
<dbReference type="InterPro" id="IPR042815">
    <property type="entry name" value="DRC10"/>
</dbReference>
<keyword evidence="6" id="KW-0282">Flagellum</keyword>
<evidence type="ECO:0000256" key="6">
    <source>
        <dbReference type="ARBA" id="ARBA00022846"/>
    </source>
</evidence>
<evidence type="ECO:0000256" key="8">
    <source>
        <dbReference type="ARBA" id="ARBA00023212"/>
    </source>
</evidence>
<gene>
    <name evidence="15" type="primary">LOC113205935</name>
</gene>
<dbReference type="KEGG" id="foc:113205935"/>
<dbReference type="RefSeq" id="XP_026277534.1">
    <property type="nucleotide sequence ID" value="XM_026421749.2"/>
</dbReference>
<dbReference type="PANTHER" id="PTHR31598">
    <property type="entry name" value="IQ DOMAIN-CONTAINING PROTEIN D"/>
    <property type="match status" value="1"/>
</dbReference>
<dbReference type="AlphaFoldDB" id="A0A6J1S8M0"/>
<dbReference type="OrthoDB" id="536093at2759"/>
<keyword evidence="5" id="KW-0963">Cytoplasm</keyword>
<keyword evidence="8" id="KW-0206">Cytoskeleton</keyword>
<feature type="coiled-coil region" evidence="12">
    <location>
        <begin position="249"/>
        <end position="293"/>
    </location>
</feature>
<dbReference type="PANTHER" id="PTHR31598:SF1">
    <property type="entry name" value="DYNEIN REGULATORY COMPLEX PROTEIN 10"/>
    <property type="match status" value="1"/>
</dbReference>
<name>A0A6J1S8M0_FRAOC</name>
<comment type="subcellular location">
    <subcellularLocation>
        <location evidence="2">Cytoplasm</location>
        <location evidence="2">Cytoskeleton</location>
        <location evidence="2">Flagellum axoneme</location>
    </subcellularLocation>
</comment>
<dbReference type="InterPro" id="IPR000048">
    <property type="entry name" value="IQ_motif_EF-hand-BS"/>
</dbReference>
<evidence type="ECO:0000256" key="11">
    <source>
        <dbReference type="ARBA" id="ARBA00046836"/>
    </source>
</evidence>
<evidence type="ECO:0000256" key="9">
    <source>
        <dbReference type="ARBA" id="ARBA00023273"/>
    </source>
</evidence>
<sequence length="345" mass="38946">MASYHAGSSGRSSLQGQGSQGLAPGRGERWASAAGQVLRSGALGGGPQAHQDPELSRALKTLWDNAEVRDMVRTRLLPLVSSTGSVFLEYLVRLRRVAAQRLARSPESERAREAELCAAWRGGRQLDAARARLEDQICQQAEQLGGQVADNARSVALLRHNVNLVRRQCQDEVKLIVDKSERAMVLEWRNSEYRQENLKAELTSASDKMAATLAAHLAEEKELRVKRHKMETLLLTWLQKFDADVGEKFQEHEELTAEYESEVKQMAELTERMSDQEEEYQRLLAEKLRYEKEEEDEVIFSLASKHAAKVIQRAWRGYRMRKRLAKAAKKKGKGKGKGKAKPKSK</sequence>
<keyword evidence="7" id="KW-0969">Cilium</keyword>
<accession>A0A6J1S8M0</accession>
<keyword evidence="12" id="KW-0175">Coiled coil</keyword>
<comment type="subunit">
    <text evidence="11">Component of the nexin-dynein regulatory complex (N-DRC). Interacts with CFAP52.</text>
</comment>